<reference evidence="2 3" key="1">
    <citation type="journal article" date="2014" name="Int. J. Syst. Evol. Microbiol.">
        <title>Complete genome sequence of Corynebacterium casei LMG S-19264T (=DSM 44701T), isolated from a smear-ripened cheese.</title>
        <authorList>
            <consortium name="US DOE Joint Genome Institute (JGI-PGF)"/>
            <person name="Walter F."/>
            <person name="Albersmeier A."/>
            <person name="Kalinowski J."/>
            <person name="Ruckert C."/>
        </authorList>
    </citation>
    <scope>NUCLEOTIDE SEQUENCE [LARGE SCALE GENOMIC DNA]</scope>
    <source>
        <strain evidence="2 3">KCTC 23968</strain>
    </source>
</reference>
<gene>
    <name evidence="2" type="ORF">GCM10011309_08780</name>
</gene>
<dbReference type="AlphaFoldDB" id="A0A918KHK7"/>
<evidence type="ECO:0000256" key="1">
    <source>
        <dbReference type="SAM" id="SignalP"/>
    </source>
</evidence>
<evidence type="ECO:0000313" key="2">
    <source>
        <dbReference type="EMBL" id="GGX61157.1"/>
    </source>
</evidence>
<dbReference type="Proteomes" id="UP000600865">
    <property type="component" value="Unassembled WGS sequence"/>
</dbReference>
<dbReference type="RefSeq" id="WP_189581808.1">
    <property type="nucleotide sequence ID" value="NZ_BMYV01000001.1"/>
</dbReference>
<name>A0A918KHK7_9PROT</name>
<sequence>MKKLAKLFTVALVSGGCFIGLAQTASAYTIKETVSYKDKNTGEIKQSHHLICNDGTDMGWYSGDMTRIGPSRCGQYGGVIKIEDPDKYKDAVNISQSTSKVRAAAPVIGNVAPDANGNTCTGPRCVKPGKPFTRPQMKRAPATNLIAACPRGTTTQKDGTCLQG</sequence>
<feature type="signal peptide" evidence="1">
    <location>
        <begin position="1"/>
        <end position="27"/>
    </location>
</feature>
<dbReference type="PROSITE" id="PS51257">
    <property type="entry name" value="PROKAR_LIPOPROTEIN"/>
    <property type="match status" value="1"/>
</dbReference>
<organism evidence="2 3">
    <name type="scientific">Litorimonas cladophorae</name>
    <dbReference type="NCBI Taxonomy" id="1220491"/>
    <lineage>
        <taxon>Bacteria</taxon>
        <taxon>Pseudomonadati</taxon>
        <taxon>Pseudomonadota</taxon>
        <taxon>Alphaproteobacteria</taxon>
        <taxon>Maricaulales</taxon>
        <taxon>Robiginitomaculaceae</taxon>
    </lineage>
</organism>
<keyword evidence="3" id="KW-1185">Reference proteome</keyword>
<feature type="chain" id="PRO_5037019127" evidence="1">
    <location>
        <begin position="28"/>
        <end position="164"/>
    </location>
</feature>
<accession>A0A918KHK7</accession>
<protein>
    <submittedName>
        <fullName evidence="2">Uncharacterized protein</fullName>
    </submittedName>
</protein>
<proteinExistence type="predicted"/>
<keyword evidence="1" id="KW-0732">Signal</keyword>
<comment type="caution">
    <text evidence="2">The sequence shown here is derived from an EMBL/GenBank/DDBJ whole genome shotgun (WGS) entry which is preliminary data.</text>
</comment>
<evidence type="ECO:0000313" key="3">
    <source>
        <dbReference type="Proteomes" id="UP000600865"/>
    </source>
</evidence>
<dbReference type="EMBL" id="BMYV01000001">
    <property type="protein sequence ID" value="GGX61157.1"/>
    <property type="molecule type" value="Genomic_DNA"/>
</dbReference>